<evidence type="ECO:0000313" key="12">
    <source>
        <dbReference type="Proteomes" id="UP000095285"/>
    </source>
</evidence>
<feature type="transmembrane region" description="Helical" evidence="11">
    <location>
        <begin position="53"/>
        <end position="73"/>
    </location>
</feature>
<dbReference type="WBParaSite" id="EN70_858">
    <property type="protein sequence ID" value="EN70_858"/>
    <property type="gene ID" value="EN70_858"/>
</dbReference>
<sequence>MHCTGQPLSSRIFLLLLLITCIYYYYYIITFVVHTLMEDQVRSESMDYNWFSMTIRIWAAFVVVFISILAYILNRKITRGNTVLIVGLSDSGKTMLFSKLINPKYSPKTYTSLKENRCEDVSITNDTLVTLIDFPGSERLRKQLFGNYLQKNRGSLKGIIFVLDSSTFSKKSRDVAAFLYDVLHESEKKIPILVACNKQNCPLAKSSQAVRTALEREFGYINGSREAALDSTDGTASKRALTSTGKNFRWDDLPTPRLDFIECFVKETNENGDDKQCEIGAIQTWIAAL</sequence>
<evidence type="ECO:0000313" key="13">
    <source>
        <dbReference type="WBParaSite" id="EN70_858"/>
    </source>
</evidence>
<dbReference type="GO" id="GO:0043001">
    <property type="term" value="P:Golgi to plasma membrane protein transport"/>
    <property type="evidence" value="ECO:0007669"/>
    <property type="project" value="TreeGrafter"/>
</dbReference>
<reference evidence="12" key="1">
    <citation type="submission" date="2012-04" db="EMBL/GenBank/DDBJ databases">
        <title>The Genome Sequence of Loa loa.</title>
        <authorList>
            <consortium name="The Broad Institute Genome Sequencing Platform"/>
            <consortium name="Broad Institute Genome Sequencing Center for Infectious Disease"/>
            <person name="Nutman T.B."/>
            <person name="Fink D.L."/>
            <person name="Russ C."/>
            <person name="Young S."/>
            <person name="Zeng Q."/>
            <person name="Gargeya S."/>
            <person name="Alvarado L."/>
            <person name="Berlin A."/>
            <person name="Chapman S.B."/>
            <person name="Chen Z."/>
            <person name="Freedman E."/>
            <person name="Gellesch M."/>
            <person name="Goldberg J."/>
            <person name="Griggs A."/>
            <person name="Gujja S."/>
            <person name="Heilman E.R."/>
            <person name="Heiman D."/>
            <person name="Howarth C."/>
            <person name="Mehta T."/>
            <person name="Neiman D."/>
            <person name="Pearson M."/>
            <person name="Roberts A."/>
            <person name="Saif S."/>
            <person name="Shea T."/>
            <person name="Shenoy N."/>
            <person name="Sisk P."/>
            <person name="Stolte C."/>
            <person name="Sykes S."/>
            <person name="White J."/>
            <person name="Yandava C."/>
            <person name="Haas B."/>
            <person name="Henn M.R."/>
            <person name="Nusbaum C."/>
            <person name="Birren B."/>
        </authorList>
    </citation>
    <scope>NUCLEOTIDE SEQUENCE [LARGE SCALE GENOMIC DNA]</scope>
</reference>
<keyword evidence="5" id="KW-0547">Nucleotide-binding</keyword>
<keyword evidence="6" id="KW-0256">Endoplasmic reticulum</keyword>
<evidence type="ECO:0000256" key="11">
    <source>
        <dbReference type="SAM" id="Phobius"/>
    </source>
</evidence>
<dbReference type="AlphaFoldDB" id="A0A1I7W1E3"/>
<evidence type="ECO:0000256" key="3">
    <source>
        <dbReference type="ARBA" id="ARBA00020256"/>
    </source>
</evidence>
<name>A0A1I7W1E3_LOALO</name>
<evidence type="ECO:0000256" key="10">
    <source>
        <dbReference type="ARBA" id="ARBA00023170"/>
    </source>
</evidence>
<evidence type="ECO:0000256" key="6">
    <source>
        <dbReference type="ARBA" id="ARBA00022824"/>
    </source>
</evidence>
<organism evidence="12 13">
    <name type="scientific">Loa loa</name>
    <name type="common">Eye worm</name>
    <name type="synonym">Filaria loa</name>
    <dbReference type="NCBI Taxonomy" id="7209"/>
    <lineage>
        <taxon>Eukaryota</taxon>
        <taxon>Metazoa</taxon>
        <taxon>Ecdysozoa</taxon>
        <taxon>Nematoda</taxon>
        <taxon>Chromadorea</taxon>
        <taxon>Rhabditida</taxon>
        <taxon>Spirurina</taxon>
        <taxon>Spiruromorpha</taxon>
        <taxon>Filarioidea</taxon>
        <taxon>Onchocercidae</taxon>
        <taxon>Loa</taxon>
    </lineage>
</organism>
<dbReference type="GO" id="GO:0003924">
    <property type="term" value="F:GTPase activity"/>
    <property type="evidence" value="ECO:0007669"/>
    <property type="project" value="TreeGrafter"/>
</dbReference>
<dbReference type="InterPro" id="IPR024156">
    <property type="entry name" value="Small_GTPase_ARF"/>
</dbReference>
<dbReference type="GO" id="GO:0005794">
    <property type="term" value="C:Golgi apparatus"/>
    <property type="evidence" value="ECO:0007669"/>
    <property type="project" value="TreeGrafter"/>
</dbReference>
<evidence type="ECO:0000256" key="5">
    <source>
        <dbReference type="ARBA" id="ARBA00022741"/>
    </source>
</evidence>
<dbReference type="PANTHER" id="PTHR45909">
    <property type="entry name" value="ADP-RIBOSYLATION FACTOR-RELATED PROTEIN 1"/>
    <property type="match status" value="1"/>
</dbReference>
<dbReference type="eggNOG" id="KOG0090">
    <property type="taxonomic scope" value="Eukaryota"/>
</dbReference>
<dbReference type="PANTHER" id="PTHR45909:SF1">
    <property type="entry name" value="ADP-RIBOSYLATION FACTOR-RELATED PROTEIN 1"/>
    <property type="match status" value="1"/>
</dbReference>
<dbReference type="InterPro" id="IPR019009">
    <property type="entry name" value="SRP_receptor_beta_su"/>
</dbReference>
<dbReference type="GO" id="GO:0034067">
    <property type="term" value="P:protein localization to Golgi apparatus"/>
    <property type="evidence" value="ECO:0007669"/>
    <property type="project" value="TreeGrafter"/>
</dbReference>
<dbReference type="GO" id="GO:0005789">
    <property type="term" value="C:endoplasmic reticulum membrane"/>
    <property type="evidence" value="ECO:0007669"/>
    <property type="project" value="UniProtKB-SubCell"/>
</dbReference>
<evidence type="ECO:0000256" key="2">
    <source>
        <dbReference type="ARBA" id="ARBA00005619"/>
    </source>
</evidence>
<dbReference type="GO" id="GO:0006886">
    <property type="term" value="P:intracellular protein transport"/>
    <property type="evidence" value="ECO:0007669"/>
    <property type="project" value="TreeGrafter"/>
</dbReference>
<evidence type="ECO:0000256" key="1">
    <source>
        <dbReference type="ARBA" id="ARBA00004389"/>
    </source>
</evidence>
<evidence type="ECO:0000256" key="4">
    <source>
        <dbReference type="ARBA" id="ARBA00022692"/>
    </source>
</evidence>
<evidence type="ECO:0000256" key="7">
    <source>
        <dbReference type="ARBA" id="ARBA00022989"/>
    </source>
</evidence>
<dbReference type="STRING" id="7209.A0A1I7W1E3"/>
<protein>
    <recommendedName>
        <fullName evidence="3">Signal recognition particle receptor subunit beta</fullName>
    </recommendedName>
</protein>
<keyword evidence="8" id="KW-0342">GTP-binding</keyword>
<proteinExistence type="inferred from homology"/>
<dbReference type="SUPFAM" id="SSF52540">
    <property type="entry name" value="P-loop containing nucleoside triphosphate hydrolases"/>
    <property type="match status" value="1"/>
</dbReference>
<dbReference type="GO" id="GO:0005525">
    <property type="term" value="F:GTP binding"/>
    <property type="evidence" value="ECO:0007669"/>
    <property type="project" value="UniProtKB-KW"/>
</dbReference>
<keyword evidence="4 11" id="KW-0812">Transmembrane</keyword>
<dbReference type="InterPro" id="IPR027417">
    <property type="entry name" value="P-loop_NTPase"/>
</dbReference>
<keyword evidence="7 11" id="KW-1133">Transmembrane helix</keyword>
<comment type="similarity">
    <text evidence="2">Belongs to the SRP receptor beta subunit family.</text>
</comment>
<keyword evidence="12" id="KW-1185">Reference proteome</keyword>
<evidence type="ECO:0000256" key="8">
    <source>
        <dbReference type="ARBA" id="ARBA00023134"/>
    </source>
</evidence>
<keyword evidence="9 11" id="KW-0472">Membrane</keyword>
<dbReference type="Proteomes" id="UP000095285">
    <property type="component" value="Unassembled WGS sequence"/>
</dbReference>
<evidence type="ECO:0000256" key="9">
    <source>
        <dbReference type="ARBA" id="ARBA00023136"/>
    </source>
</evidence>
<dbReference type="Pfam" id="PF09439">
    <property type="entry name" value="SRPRB"/>
    <property type="match status" value="1"/>
</dbReference>
<accession>A0A1I7W1E3</accession>
<comment type="subcellular location">
    <subcellularLocation>
        <location evidence="1">Endoplasmic reticulum membrane</location>
        <topology evidence="1">Single-pass membrane protein</topology>
    </subcellularLocation>
</comment>
<dbReference type="Gene3D" id="3.40.50.300">
    <property type="entry name" value="P-loop containing nucleotide triphosphate hydrolases"/>
    <property type="match status" value="1"/>
</dbReference>
<feature type="transmembrane region" description="Helical" evidence="11">
    <location>
        <begin position="12"/>
        <end position="33"/>
    </location>
</feature>
<reference evidence="13" key="2">
    <citation type="submission" date="2016-11" db="UniProtKB">
        <authorList>
            <consortium name="WormBaseParasite"/>
        </authorList>
    </citation>
    <scope>IDENTIFICATION</scope>
</reference>
<dbReference type="CDD" id="cd04105">
    <property type="entry name" value="SR_beta"/>
    <property type="match status" value="1"/>
</dbReference>
<keyword evidence="10" id="KW-0675">Receptor</keyword>